<dbReference type="AlphaFoldDB" id="A0A0F9V303"/>
<gene>
    <name evidence="2" type="ORF">LCGC14_0456630</name>
</gene>
<feature type="compositionally biased region" description="Low complexity" evidence="1">
    <location>
        <begin position="24"/>
        <end position="37"/>
    </location>
</feature>
<organism evidence="2">
    <name type="scientific">marine sediment metagenome</name>
    <dbReference type="NCBI Taxonomy" id="412755"/>
    <lineage>
        <taxon>unclassified sequences</taxon>
        <taxon>metagenomes</taxon>
        <taxon>ecological metagenomes</taxon>
    </lineage>
</organism>
<reference evidence="2" key="1">
    <citation type="journal article" date="2015" name="Nature">
        <title>Complex archaea that bridge the gap between prokaryotes and eukaryotes.</title>
        <authorList>
            <person name="Spang A."/>
            <person name="Saw J.H."/>
            <person name="Jorgensen S.L."/>
            <person name="Zaremba-Niedzwiedzka K."/>
            <person name="Martijn J."/>
            <person name="Lind A.E."/>
            <person name="van Eijk R."/>
            <person name="Schleper C."/>
            <person name="Guy L."/>
            <person name="Ettema T.J."/>
        </authorList>
    </citation>
    <scope>NUCLEOTIDE SEQUENCE</scope>
</reference>
<proteinExistence type="predicted"/>
<sequence length="242" mass="27669">MSEEQQPDVITDEVVAHQEETDTPQESQAAEPAAPEPTQKEKDQEYNWRRMRETMEELQHRNRALEDRLDERSKPVKAEEDDTDEIERLPDDELLTKAQTKRLMAKAAKQAAEEAASQIVKKRDLETLDDRVRMRYQDYNSIVTPDSLEELKSDPLFVKTLRGLADPFDQACFVYEQLKLRGRSGYEGVEKKQLAENSAKPRSQQALGGPSPLHSANQYAAWPDPALKKQLFQEMQEAAKGA</sequence>
<protein>
    <submittedName>
        <fullName evidence="2">Uncharacterized protein</fullName>
    </submittedName>
</protein>
<feature type="region of interest" description="Disordered" evidence="1">
    <location>
        <begin position="1"/>
        <end position="91"/>
    </location>
</feature>
<feature type="region of interest" description="Disordered" evidence="1">
    <location>
        <begin position="186"/>
        <end position="220"/>
    </location>
</feature>
<name>A0A0F9V303_9ZZZZ</name>
<feature type="compositionally biased region" description="Basic and acidic residues" evidence="1">
    <location>
        <begin position="38"/>
        <end position="78"/>
    </location>
</feature>
<evidence type="ECO:0000313" key="2">
    <source>
        <dbReference type="EMBL" id="KKN67876.1"/>
    </source>
</evidence>
<dbReference type="EMBL" id="LAZR01000463">
    <property type="protein sequence ID" value="KKN67876.1"/>
    <property type="molecule type" value="Genomic_DNA"/>
</dbReference>
<evidence type="ECO:0000256" key="1">
    <source>
        <dbReference type="SAM" id="MobiDB-lite"/>
    </source>
</evidence>
<accession>A0A0F9V303</accession>
<comment type="caution">
    <text evidence="2">The sequence shown here is derived from an EMBL/GenBank/DDBJ whole genome shotgun (WGS) entry which is preliminary data.</text>
</comment>